<dbReference type="CDD" id="cd00063">
    <property type="entry name" value="FN3"/>
    <property type="match status" value="1"/>
</dbReference>
<proteinExistence type="inferred from homology"/>
<dbReference type="SUPFAM" id="SSF48208">
    <property type="entry name" value="Six-hairpin glycosidases"/>
    <property type="match status" value="1"/>
</dbReference>
<dbReference type="KEGG" id="ssyi:EKG83_29090"/>
<sequence length="832" mass="86636">MWSCKCSSGSAPGPQHCRSGSRRCRPGWRDPKEDLPVRTHQQRPRWAAVTAALALVAAALTPSTALAAPDPGPAVKVNQVAYVPGLPKQATVVSGSGSPLAWTLRNASGATVASGRTSVRGLDPSSGDSAHVADFSSFDTPGTGYVLSVAGADSNPFDISADPLKRLRYDSLAFFYHQRSGTPIQAQYVGDRYARPAGHLNVSPNRGDKGVACRVSCGYTSDVSGGWYDAGDHGKYGVDTGIAAWQLVNEYERTLYVSGADRAALGDGKLAIPERGNGVPDVLDEARWGVEFLMRMQVPEGRADAGMVRHKVSDENWTGLPMRPDQDPQPRLLSAVTTASTLNLAAAAAQAARVWKGIDADFASRALSAAQRAYAAAKANPTRYADPDDGNGGGTYVDNNVTDEFYWAAAELFTTTGSSTYRADVTGSPLFRGRGFEQGGFDWWWTAGLGDATLALVPNGLPAADVAATRAAFAAYGDRLLDLAAAQAYPAPASGYYWGSNGVVANGANVLALAHDFTGQAKYRAGVYQALDYLFGRNPFNHSYVTGYGERATRNSHHRFWANQLDASLPNPPAGLLAGGPNTDLQDPVAQQQLAGCKPQKCYLDDINAWSVNEVALNWNAALAWLSAWAAEKAGAGTPVDTTAPSTPSGLSASAAGGSVSLSWGASTDDVGVTGYDVLRATGGSFTRVATASGTTYTDSGLAAGTYRYQVRARDAAGNTSPASPEVSVTVQGGAGCGVVATTQTQWGTGYVVQPVRVTNTGASAITWTVTFGLPSGHSITGSWNAAVTVSGQTATARATRPLAPGATAEFGFQAARPNGSTALPADYTCAG</sequence>
<dbReference type="InterPro" id="IPR008928">
    <property type="entry name" value="6-hairpin_glycosidase_sf"/>
</dbReference>
<evidence type="ECO:0000256" key="1">
    <source>
        <dbReference type="ARBA" id="ARBA00007072"/>
    </source>
</evidence>
<dbReference type="SUPFAM" id="SSF49384">
    <property type="entry name" value="Carbohydrate-binding domain"/>
    <property type="match status" value="1"/>
</dbReference>
<feature type="compositionally biased region" description="Polar residues" evidence="8">
    <location>
        <begin position="1"/>
        <end position="10"/>
    </location>
</feature>
<comment type="similarity">
    <text evidence="1 6 7">Belongs to the glycosyl hydrolase 9 (cellulase E) family.</text>
</comment>
<feature type="region of interest" description="Disordered" evidence="8">
    <location>
        <begin position="1"/>
        <end position="23"/>
    </location>
</feature>
<dbReference type="InterPro" id="IPR001919">
    <property type="entry name" value="CBD2"/>
</dbReference>
<dbReference type="GO" id="GO:0008810">
    <property type="term" value="F:cellulase activity"/>
    <property type="evidence" value="ECO:0007669"/>
    <property type="project" value="UniProtKB-EC"/>
</dbReference>
<dbReference type="PANTHER" id="PTHR22298">
    <property type="entry name" value="ENDO-1,4-BETA-GLUCANASE"/>
    <property type="match status" value="1"/>
</dbReference>
<dbReference type="InterPro" id="IPR012341">
    <property type="entry name" value="6hp_glycosidase-like_sf"/>
</dbReference>
<dbReference type="Pfam" id="PF00759">
    <property type="entry name" value="Glyco_hydro_9"/>
    <property type="match status" value="1"/>
</dbReference>
<dbReference type="EC" id="3.2.1.4" evidence="7"/>
<accession>A0A5Q0H3W1</accession>
<dbReference type="InterPro" id="IPR004197">
    <property type="entry name" value="Cellulase_Ig-like"/>
</dbReference>
<keyword evidence="5 6" id="KW-0624">Polysaccharide degradation</keyword>
<organism evidence="11 12">
    <name type="scientific">Saccharothrix syringae</name>
    <name type="common">Nocardiopsis syringae</name>
    <dbReference type="NCBI Taxonomy" id="103733"/>
    <lineage>
        <taxon>Bacteria</taxon>
        <taxon>Bacillati</taxon>
        <taxon>Actinomycetota</taxon>
        <taxon>Actinomycetes</taxon>
        <taxon>Pseudonocardiales</taxon>
        <taxon>Pseudonocardiaceae</taxon>
        <taxon>Saccharothrix</taxon>
    </lineage>
</organism>
<dbReference type="InterPro" id="IPR014756">
    <property type="entry name" value="Ig_E-set"/>
</dbReference>
<evidence type="ECO:0000256" key="2">
    <source>
        <dbReference type="ARBA" id="ARBA00022801"/>
    </source>
</evidence>
<dbReference type="InterPro" id="IPR036116">
    <property type="entry name" value="FN3_sf"/>
</dbReference>
<protein>
    <recommendedName>
        <fullName evidence="7">Endoglucanase</fullName>
        <ecNumber evidence="7">3.2.1.4</ecNumber>
    </recommendedName>
</protein>
<dbReference type="GO" id="GO:0030245">
    <property type="term" value="P:cellulose catabolic process"/>
    <property type="evidence" value="ECO:0007669"/>
    <property type="project" value="UniProtKB-KW"/>
</dbReference>
<dbReference type="Gene3D" id="2.60.40.10">
    <property type="entry name" value="Immunoglobulins"/>
    <property type="match status" value="2"/>
</dbReference>
<keyword evidence="7" id="KW-0136">Cellulose degradation</keyword>
<evidence type="ECO:0000256" key="3">
    <source>
        <dbReference type="ARBA" id="ARBA00023277"/>
    </source>
</evidence>
<evidence type="ECO:0000256" key="8">
    <source>
        <dbReference type="SAM" id="MobiDB-lite"/>
    </source>
</evidence>
<dbReference type="EMBL" id="CP034550">
    <property type="protein sequence ID" value="QFZ20901.1"/>
    <property type="molecule type" value="Genomic_DNA"/>
</dbReference>
<dbReference type="InterPro" id="IPR003961">
    <property type="entry name" value="FN3_dom"/>
</dbReference>
<feature type="domain" description="CBM2" evidence="10">
    <location>
        <begin position="730"/>
        <end position="832"/>
    </location>
</feature>
<evidence type="ECO:0000259" key="10">
    <source>
        <dbReference type="PROSITE" id="PS51173"/>
    </source>
</evidence>
<dbReference type="SMART" id="SM00060">
    <property type="entry name" value="FN3"/>
    <property type="match status" value="1"/>
</dbReference>
<dbReference type="PROSITE" id="PS50853">
    <property type="entry name" value="FN3"/>
    <property type="match status" value="1"/>
</dbReference>
<dbReference type="Pfam" id="PF02927">
    <property type="entry name" value="CelD_N"/>
    <property type="match status" value="1"/>
</dbReference>
<keyword evidence="4 6" id="KW-0326">Glycosidase</keyword>
<evidence type="ECO:0000313" key="12">
    <source>
        <dbReference type="Proteomes" id="UP000325787"/>
    </source>
</evidence>
<name>A0A5Q0H3W1_SACSY</name>
<feature type="active site" evidence="6">
    <location>
        <position position="605"/>
    </location>
</feature>
<feature type="domain" description="Fibronectin type-III" evidence="9">
    <location>
        <begin position="644"/>
        <end position="734"/>
    </location>
</feature>
<dbReference type="InterPro" id="IPR013783">
    <property type="entry name" value="Ig-like_fold"/>
</dbReference>
<gene>
    <name evidence="11" type="ORF">EKG83_29090</name>
</gene>
<dbReference type="InterPro" id="IPR001701">
    <property type="entry name" value="Glyco_hydro_9"/>
</dbReference>
<evidence type="ECO:0000259" key="9">
    <source>
        <dbReference type="PROSITE" id="PS50853"/>
    </source>
</evidence>
<dbReference type="Gene3D" id="1.50.10.10">
    <property type="match status" value="1"/>
</dbReference>
<dbReference type="PROSITE" id="PS51173">
    <property type="entry name" value="CBM2"/>
    <property type="match status" value="1"/>
</dbReference>
<dbReference type="OrthoDB" id="9808897at2"/>
<dbReference type="SUPFAM" id="SSF49265">
    <property type="entry name" value="Fibronectin type III"/>
    <property type="match status" value="1"/>
</dbReference>
<dbReference type="Proteomes" id="UP000325787">
    <property type="component" value="Chromosome"/>
</dbReference>
<evidence type="ECO:0000256" key="5">
    <source>
        <dbReference type="ARBA" id="ARBA00023326"/>
    </source>
</evidence>
<dbReference type="CDD" id="cd02850">
    <property type="entry name" value="E_set_Cellulase_N"/>
    <property type="match status" value="1"/>
</dbReference>
<dbReference type="Pfam" id="PF00553">
    <property type="entry name" value="CBM_2"/>
    <property type="match status" value="1"/>
</dbReference>
<keyword evidence="2 6" id="KW-0378">Hydrolase</keyword>
<dbReference type="AlphaFoldDB" id="A0A5Q0H3W1"/>
<dbReference type="PROSITE" id="PS00698">
    <property type="entry name" value="GH9_3"/>
    <property type="match status" value="1"/>
</dbReference>
<dbReference type="SUPFAM" id="SSF81296">
    <property type="entry name" value="E set domains"/>
    <property type="match status" value="1"/>
</dbReference>
<dbReference type="SMART" id="SM00637">
    <property type="entry name" value="CBD_II"/>
    <property type="match status" value="1"/>
</dbReference>
<dbReference type="InterPro" id="IPR012291">
    <property type="entry name" value="CBM2_carb-bd_dom_sf"/>
</dbReference>
<dbReference type="Gene3D" id="2.60.40.290">
    <property type="match status" value="1"/>
</dbReference>
<dbReference type="GO" id="GO:0030247">
    <property type="term" value="F:polysaccharide binding"/>
    <property type="evidence" value="ECO:0007669"/>
    <property type="project" value="UniProtKB-UniRule"/>
</dbReference>
<dbReference type="InterPro" id="IPR033126">
    <property type="entry name" value="Glyco_hydro_9_Asp/Glu_AS"/>
</dbReference>
<evidence type="ECO:0000256" key="7">
    <source>
        <dbReference type="RuleBase" id="RU361166"/>
    </source>
</evidence>
<keyword evidence="3 6" id="KW-0119">Carbohydrate metabolism</keyword>
<evidence type="ECO:0000313" key="11">
    <source>
        <dbReference type="EMBL" id="QFZ20901.1"/>
    </source>
</evidence>
<reference evidence="12" key="1">
    <citation type="journal article" date="2021" name="Curr. Microbiol.">
        <title>Complete genome of nocamycin-producing strain Saccharothrix syringae NRRL B-16468 reveals the biosynthetic potential for secondary metabolites.</title>
        <authorList>
            <person name="Mo X."/>
            <person name="Yang S."/>
        </authorList>
    </citation>
    <scope>NUCLEOTIDE SEQUENCE [LARGE SCALE GENOMIC DNA]</scope>
    <source>
        <strain evidence="12">ATCC 51364 / DSM 43886 / JCM 6844 / KCTC 9398 / NBRC 14523 / NRRL B-16468 / INA 2240</strain>
    </source>
</reference>
<evidence type="ECO:0000256" key="4">
    <source>
        <dbReference type="ARBA" id="ARBA00023295"/>
    </source>
</evidence>
<keyword evidence="12" id="KW-1185">Reference proteome</keyword>
<comment type="catalytic activity">
    <reaction evidence="7">
        <text>Endohydrolysis of (1-&gt;4)-beta-D-glucosidic linkages in cellulose, lichenin and cereal beta-D-glucans.</text>
        <dbReference type="EC" id="3.2.1.4"/>
    </reaction>
</comment>
<feature type="active site" evidence="6">
    <location>
        <position position="614"/>
    </location>
</feature>
<evidence type="ECO:0000256" key="6">
    <source>
        <dbReference type="PROSITE-ProRule" id="PRU10060"/>
    </source>
</evidence>
<dbReference type="InterPro" id="IPR008965">
    <property type="entry name" value="CBM2/CBM3_carb-bd_dom_sf"/>
</dbReference>